<protein>
    <submittedName>
        <fullName evidence="1">Tubulin-tyrosine ligase family-domain-containing protein</fullName>
    </submittedName>
</protein>
<comment type="caution">
    <text evidence="1">The sequence shown here is derived from an EMBL/GenBank/DDBJ whole genome shotgun (WGS) entry which is preliminary data.</text>
</comment>
<dbReference type="OrthoDB" id="202825at2759"/>
<dbReference type="GO" id="GO:0000932">
    <property type="term" value="C:P-body"/>
    <property type="evidence" value="ECO:0007669"/>
    <property type="project" value="TreeGrafter"/>
</dbReference>
<gene>
    <name evidence="1" type="ORF">JKP88DRAFT_321512</name>
</gene>
<organism evidence="1 2">
    <name type="scientific">Tribonema minus</name>
    <dbReference type="NCBI Taxonomy" id="303371"/>
    <lineage>
        <taxon>Eukaryota</taxon>
        <taxon>Sar</taxon>
        <taxon>Stramenopiles</taxon>
        <taxon>Ochrophyta</taxon>
        <taxon>PX clade</taxon>
        <taxon>Xanthophyceae</taxon>
        <taxon>Tribonematales</taxon>
        <taxon>Tribonemataceae</taxon>
        <taxon>Tribonema</taxon>
    </lineage>
</organism>
<evidence type="ECO:0000313" key="2">
    <source>
        <dbReference type="Proteomes" id="UP000664859"/>
    </source>
</evidence>
<dbReference type="PANTHER" id="PTHR47551">
    <property type="entry name" value="TUBULIN--TYROSINE LIGASE PBY1-RELATED"/>
    <property type="match status" value="1"/>
</dbReference>
<keyword evidence="2" id="KW-1185">Reference proteome</keyword>
<proteinExistence type="predicted"/>
<dbReference type="InterPro" id="IPR004344">
    <property type="entry name" value="TTL/TTLL_fam"/>
</dbReference>
<dbReference type="Pfam" id="PF03133">
    <property type="entry name" value="TTL"/>
    <property type="match status" value="1"/>
</dbReference>
<dbReference type="AlphaFoldDB" id="A0A835YV38"/>
<dbReference type="GO" id="GO:0016874">
    <property type="term" value="F:ligase activity"/>
    <property type="evidence" value="ECO:0007669"/>
    <property type="project" value="UniProtKB-KW"/>
</dbReference>
<dbReference type="InterPro" id="IPR027746">
    <property type="entry name" value="TTL"/>
</dbReference>
<accession>A0A835YV38</accession>
<keyword evidence="1" id="KW-0436">Ligase</keyword>
<dbReference type="SUPFAM" id="SSF56059">
    <property type="entry name" value="Glutathione synthetase ATP-binding domain-like"/>
    <property type="match status" value="1"/>
</dbReference>
<dbReference type="Proteomes" id="UP000664859">
    <property type="component" value="Unassembled WGS sequence"/>
</dbReference>
<dbReference type="Gene3D" id="3.30.470.20">
    <property type="entry name" value="ATP-grasp fold, B domain"/>
    <property type="match status" value="1"/>
</dbReference>
<dbReference type="PANTHER" id="PTHR47551:SF1">
    <property type="entry name" value="TUBULIN--TYROSINE LIGASE PBY1-RELATED"/>
    <property type="match status" value="1"/>
</dbReference>
<reference evidence="1" key="1">
    <citation type="submission" date="2021-02" db="EMBL/GenBank/DDBJ databases">
        <title>First Annotated Genome of the Yellow-green Alga Tribonema minus.</title>
        <authorList>
            <person name="Mahan K.M."/>
        </authorList>
    </citation>
    <scope>NUCLEOTIDE SEQUENCE</scope>
    <source>
        <strain evidence="1">UTEX B ZZ1240</strain>
    </source>
</reference>
<name>A0A835YV38_9STRA</name>
<evidence type="ECO:0000313" key="1">
    <source>
        <dbReference type="EMBL" id="KAG5181243.1"/>
    </source>
</evidence>
<sequence length="342" mass="36713">MEDRPQWKSVKWNAVFNGACTAPFLFMRSGLIRKDLLHQILAGDPCVPRTYTLHSAGELQALLSTAQLQQHSHVWVLKPARSSNANGIRFIDVRAITDELLADLAKGWSDGAPKLLQEYIIPPLLPGPAPAEHGPPGESLRGDAVATGDGAAAAGGHKWHLRVLVLAVGRLKVYVRRGMAVLVAPEPLPQPPSSDLASAHAHVTNRAHNAAHPRYRAALHCLALGGSRCGAALLPVASIRAQAARICGYAFAALMRAPAPGQRRQFLPLANCYELYGFDFMLDGASGQLKLLEANPDPSLAMFSQTYADVLPASPLQQVPEDFDLVYDFDADGDRGSAAMFA</sequence>
<dbReference type="PROSITE" id="PS51221">
    <property type="entry name" value="TTL"/>
    <property type="match status" value="1"/>
</dbReference>
<dbReference type="EMBL" id="JAFCMP010000334">
    <property type="protein sequence ID" value="KAG5181243.1"/>
    <property type="molecule type" value="Genomic_DNA"/>
</dbReference>